<dbReference type="CDD" id="cd07573">
    <property type="entry name" value="CPA"/>
    <property type="match status" value="1"/>
</dbReference>
<dbReference type="Pfam" id="PF00795">
    <property type="entry name" value="CN_hydrolase"/>
    <property type="match status" value="1"/>
</dbReference>
<evidence type="ECO:0000313" key="4">
    <source>
        <dbReference type="EMBL" id="HFH29012.1"/>
    </source>
</evidence>
<gene>
    <name evidence="4" type="primary">aguB</name>
    <name evidence="4" type="ORF">ENS59_05810</name>
</gene>
<protein>
    <submittedName>
        <fullName evidence="4">N-carbamoylputrescine amidase</fullName>
        <ecNumber evidence="4">3.5.1.53</ecNumber>
    </submittedName>
</protein>
<dbReference type="GO" id="GO:0033388">
    <property type="term" value="P:putrescine biosynthetic process from arginine"/>
    <property type="evidence" value="ECO:0007669"/>
    <property type="project" value="TreeGrafter"/>
</dbReference>
<evidence type="ECO:0000256" key="2">
    <source>
        <dbReference type="ARBA" id="ARBA00034122"/>
    </source>
</evidence>
<dbReference type="InterPro" id="IPR050345">
    <property type="entry name" value="Aliph_Amidase/BUP"/>
</dbReference>
<dbReference type="NCBIfam" id="TIGR03381">
    <property type="entry name" value="agmatine_aguB"/>
    <property type="match status" value="1"/>
</dbReference>
<dbReference type="AlphaFoldDB" id="A0A7C3E1L1"/>
<organism evidence="4">
    <name type="scientific">Gracilinema caldarium</name>
    <dbReference type="NCBI Taxonomy" id="215591"/>
    <lineage>
        <taxon>Bacteria</taxon>
        <taxon>Pseudomonadati</taxon>
        <taxon>Spirochaetota</taxon>
        <taxon>Spirochaetia</taxon>
        <taxon>Spirochaetales</taxon>
        <taxon>Breznakiellaceae</taxon>
        <taxon>Gracilinema</taxon>
    </lineage>
</organism>
<dbReference type="Gene3D" id="3.60.110.10">
    <property type="entry name" value="Carbon-nitrogen hydrolase"/>
    <property type="match status" value="1"/>
</dbReference>
<dbReference type="SUPFAM" id="SSF56317">
    <property type="entry name" value="Carbon-nitrogen hydrolase"/>
    <property type="match status" value="1"/>
</dbReference>
<evidence type="ECO:0000259" key="3">
    <source>
        <dbReference type="PROSITE" id="PS50263"/>
    </source>
</evidence>
<dbReference type="PROSITE" id="PS50263">
    <property type="entry name" value="CN_HYDROLASE"/>
    <property type="match status" value="1"/>
</dbReference>
<feature type="domain" description="CN hydrolase" evidence="3">
    <location>
        <begin position="4"/>
        <end position="258"/>
    </location>
</feature>
<sequence>MRNVTVAAVQMSCSWNREENIKKAETLLRQGAGKGAQIILLQELFETPYFCQKEKPEYFDLATEPENNPAIRHFQQVAKELSVVIPVSFFERSNKAHYNSIAVIDADGTILGVYRKSHIPDGPGYEEKFYFNPGDLGVKVWATAYGTIGVGICWDQWYPELARAMVLEGAELLFYPTAIGSEPQDATIDSMEHWRIVQRGHAGANLVPVIVANRVGKEQIEDSSITFYGSSFIADEHGQLVASADRTSETILVHTFDLDAIRRTRSAWGIFRDRRPDVYTALATYDGKHIHIGSKGKN</sequence>
<dbReference type="InterPro" id="IPR003010">
    <property type="entry name" value="C-N_Hydrolase"/>
</dbReference>
<name>A0A7C3E1L1_9SPIR</name>
<dbReference type="PANTHER" id="PTHR43674">
    <property type="entry name" value="NITRILASE C965.09-RELATED"/>
    <property type="match status" value="1"/>
</dbReference>
<reference evidence="4" key="1">
    <citation type="journal article" date="2020" name="mSystems">
        <title>Genome- and Community-Level Interaction Insights into Carbon Utilization and Element Cycling Functions of Hydrothermarchaeota in Hydrothermal Sediment.</title>
        <authorList>
            <person name="Zhou Z."/>
            <person name="Liu Y."/>
            <person name="Xu W."/>
            <person name="Pan J."/>
            <person name="Luo Z.H."/>
            <person name="Li M."/>
        </authorList>
    </citation>
    <scope>NUCLEOTIDE SEQUENCE [LARGE SCALE GENOMIC DNA]</scope>
    <source>
        <strain evidence="4">SpSt-503</strain>
    </source>
</reference>
<dbReference type="PANTHER" id="PTHR43674:SF2">
    <property type="entry name" value="BETA-UREIDOPROPIONASE"/>
    <property type="match status" value="1"/>
</dbReference>
<accession>A0A7C3E1L1</accession>
<keyword evidence="1 4" id="KW-0378">Hydrolase</keyword>
<proteinExistence type="inferred from homology"/>
<dbReference type="GO" id="GO:0050126">
    <property type="term" value="F:N-carbamoylputrescine amidase activity"/>
    <property type="evidence" value="ECO:0007669"/>
    <property type="project" value="UniProtKB-EC"/>
</dbReference>
<dbReference type="EMBL" id="DSVL01000181">
    <property type="protein sequence ID" value="HFH29012.1"/>
    <property type="molecule type" value="Genomic_DNA"/>
</dbReference>
<comment type="caution">
    <text evidence="4">The sequence shown here is derived from an EMBL/GenBank/DDBJ whole genome shotgun (WGS) entry which is preliminary data.</text>
</comment>
<dbReference type="InterPro" id="IPR017755">
    <property type="entry name" value="N-carbamoylputrescine_amidase"/>
</dbReference>
<comment type="similarity">
    <text evidence="2">Belongs to the carbon-nitrogen hydrolase superfamily.</text>
</comment>
<evidence type="ECO:0000256" key="1">
    <source>
        <dbReference type="ARBA" id="ARBA00022801"/>
    </source>
</evidence>
<dbReference type="InterPro" id="IPR036526">
    <property type="entry name" value="C-N_Hydrolase_sf"/>
</dbReference>
<dbReference type="EC" id="3.5.1.53" evidence="4"/>